<evidence type="ECO:0000259" key="1">
    <source>
        <dbReference type="PROSITE" id="PS50056"/>
    </source>
</evidence>
<dbReference type="PANTHER" id="PTHR23339">
    <property type="entry name" value="TYROSINE SPECIFIC PROTEIN PHOSPHATASE AND DUAL SPECIFICITY PROTEIN PHOSPHATASE"/>
    <property type="match status" value="1"/>
</dbReference>
<evidence type="ECO:0000313" key="3">
    <source>
        <dbReference type="Proteomes" id="UP001432209"/>
    </source>
</evidence>
<dbReference type="Gene3D" id="3.90.190.10">
    <property type="entry name" value="Protein tyrosine phosphatase superfamily"/>
    <property type="match status" value="1"/>
</dbReference>
<sequence>MRPTLFTIDLPGPGRLSTMAKPRGADWLDDEMQGLRDAGVDVLVCALTGPERDELGLSDEERAATAAGLRFVSVPIPDRTVPDLATVLPTLRALSDGLADGAHVVTHCRAGIGRASLLAAALLILGGTDPDLAWHALEEARGLAVPDTPEQREWTLRLLNRAA</sequence>
<reference evidence="2" key="1">
    <citation type="submission" date="2022-10" db="EMBL/GenBank/DDBJ databases">
        <title>The complete genomes of actinobacterial strains from the NBC collection.</title>
        <authorList>
            <person name="Joergensen T.S."/>
            <person name="Alvarez Arevalo M."/>
            <person name="Sterndorff E.B."/>
            <person name="Faurdal D."/>
            <person name="Vuksanovic O."/>
            <person name="Mourched A.-S."/>
            <person name="Charusanti P."/>
            <person name="Shaw S."/>
            <person name="Blin K."/>
            <person name="Weber T."/>
        </authorList>
    </citation>
    <scope>NUCLEOTIDE SEQUENCE</scope>
    <source>
        <strain evidence="2">NBC_01432</strain>
    </source>
</reference>
<dbReference type="RefSeq" id="WP_329076675.1">
    <property type="nucleotide sequence ID" value="NZ_CP109495.1"/>
</dbReference>
<dbReference type="InterPro" id="IPR029021">
    <property type="entry name" value="Prot-tyrosine_phosphatase-like"/>
</dbReference>
<feature type="domain" description="Tyrosine specific protein phosphatases" evidence="1">
    <location>
        <begin position="85"/>
        <end position="152"/>
    </location>
</feature>
<evidence type="ECO:0000313" key="2">
    <source>
        <dbReference type="EMBL" id="WUX53052.1"/>
    </source>
</evidence>
<protein>
    <submittedName>
        <fullName evidence="2">Tyrosine protein phosphatase</fullName>
    </submittedName>
</protein>
<keyword evidence="3" id="KW-1185">Reference proteome</keyword>
<dbReference type="SUPFAM" id="SSF52799">
    <property type="entry name" value="(Phosphotyrosine protein) phosphatases II"/>
    <property type="match status" value="1"/>
</dbReference>
<dbReference type="Proteomes" id="UP001432209">
    <property type="component" value="Chromosome"/>
</dbReference>
<dbReference type="PROSITE" id="PS50056">
    <property type="entry name" value="TYR_PHOSPHATASE_2"/>
    <property type="match status" value="1"/>
</dbReference>
<dbReference type="InterPro" id="IPR000387">
    <property type="entry name" value="Tyr_Pase_dom"/>
</dbReference>
<dbReference type="Pfam" id="PF22785">
    <property type="entry name" value="Tc-R-P"/>
    <property type="match status" value="1"/>
</dbReference>
<name>A0ABZ2A2W6_STRNV</name>
<proteinExistence type="predicted"/>
<organism evidence="2 3">
    <name type="scientific">Streptomyces niveus</name>
    <name type="common">Streptomyces spheroides</name>
    <dbReference type="NCBI Taxonomy" id="193462"/>
    <lineage>
        <taxon>Bacteria</taxon>
        <taxon>Bacillati</taxon>
        <taxon>Actinomycetota</taxon>
        <taxon>Actinomycetes</taxon>
        <taxon>Kitasatosporales</taxon>
        <taxon>Streptomycetaceae</taxon>
        <taxon>Streptomyces</taxon>
    </lineage>
</organism>
<gene>
    <name evidence="2" type="ORF">OG442_16690</name>
</gene>
<accession>A0ABZ2A2W6</accession>
<dbReference type="InterPro" id="IPR050561">
    <property type="entry name" value="PTP"/>
</dbReference>
<dbReference type="EMBL" id="CP109495">
    <property type="protein sequence ID" value="WUX53052.1"/>
    <property type="molecule type" value="Genomic_DNA"/>
</dbReference>